<evidence type="ECO:0000256" key="1">
    <source>
        <dbReference type="ARBA" id="ARBA00023125"/>
    </source>
</evidence>
<protein>
    <submittedName>
        <fullName evidence="3">Putative DNA-binding protein</fullName>
    </submittedName>
</protein>
<dbReference type="InterPro" id="IPR010982">
    <property type="entry name" value="Lambda_DNA-bd_dom_sf"/>
</dbReference>
<dbReference type="PROSITE" id="PS50943">
    <property type="entry name" value="HTH_CROC1"/>
    <property type="match status" value="2"/>
</dbReference>
<name>A0A381J7B2_9CLOT</name>
<keyword evidence="4" id="KW-1185">Reference proteome</keyword>
<dbReference type="EMBL" id="UFWZ01000001">
    <property type="protein sequence ID" value="SUY47121.1"/>
    <property type="molecule type" value="Genomic_DNA"/>
</dbReference>
<dbReference type="SUPFAM" id="SSF47413">
    <property type="entry name" value="lambda repressor-like DNA-binding domains"/>
    <property type="match status" value="2"/>
</dbReference>
<proteinExistence type="predicted"/>
<dbReference type="CDD" id="cd00093">
    <property type="entry name" value="HTH_XRE"/>
    <property type="match status" value="2"/>
</dbReference>
<dbReference type="Proteomes" id="UP000254664">
    <property type="component" value="Unassembled WGS sequence"/>
</dbReference>
<evidence type="ECO:0000259" key="2">
    <source>
        <dbReference type="PROSITE" id="PS50943"/>
    </source>
</evidence>
<accession>A0A381J7B2</accession>
<dbReference type="SMART" id="SM00530">
    <property type="entry name" value="HTH_XRE"/>
    <property type="match status" value="2"/>
</dbReference>
<dbReference type="PANTHER" id="PTHR46558">
    <property type="entry name" value="TRACRIPTIONAL REGULATORY PROTEIN-RELATED-RELATED"/>
    <property type="match status" value="1"/>
</dbReference>
<evidence type="ECO:0000313" key="3">
    <source>
        <dbReference type="EMBL" id="SUY47121.1"/>
    </source>
</evidence>
<sequence>MGKRLKKARLKLGLSENQLSIKCNLSRGAIAGYESDSIHPSKRALIKLTKFIDKDYLCFDEYSRFLLSDYSKRIKEWRISNALTLSAASKVLGVSSSAIGSWEKGVYSVDKENYKKIKGIIKNL</sequence>
<keyword evidence="1 3" id="KW-0238">DNA-binding</keyword>
<feature type="domain" description="HTH cro/C1-type" evidence="2">
    <location>
        <begin position="74"/>
        <end position="117"/>
    </location>
</feature>
<dbReference type="AlphaFoldDB" id="A0A381J7B2"/>
<dbReference type="InterPro" id="IPR001387">
    <property type="entry name" value="Cro/C1-type_HTH"/>
</dbReference>
<dbReference type="GO" id="GO:0003677">
    <property type="term" value="F:DNA binding"/>
    <property type="evidence" value="ECO:0007669"/>
    <property type="project" value="UniProtKB-KW"/>
</dbReference>
<dbReference type="RefSeq" id="WP_115641111.1">
    <property type="nucleotide sequence ID" value="NZ_UFWZ01000001.1"/>
</dbReference>
<evidence type="ECO:0000313" key="4">
    <source>
        <dbReference type="Proteomes" id="UP000254664"/>
    </source>
</evidence>
<reference evidence="3 4" key="1">
    <citation type="submission" date="2018-06" db="EMBL/GenBank/DDBJ databases">
        <authorList>
            <consortium name="Pathogen Informatics"/>
            <person name="Doyle S."/>
        </authorList>
    </citation>
    <scope>NUCLEOTIDE SEQUENCE [LARGE SCALE GENOMIC DNA]</scope>
    <source>
        <strain evidence="3 4">NCTC9836</strain>
    </source>
</reference>
<dbReference type="PANTHER" id="PTHR46558:SF13">
    <property type="entry name" value="HTH-TYPE TRANSCRIPTIONAL REGULATOR IMMR"/>
    <property type="match status" value="1"/>
</dbReference>
<dbReference type="OrthoDB" id="9805654at2"/>
<gene>
    <name evidence="3" type="ORF">NCTC9836_01448</name>
</gene>
<feature type="domain" description="HTH cro/C1-type" evidence="2">
    <location>
        <begin position="5"/>
        <end position="57"/>
    </location>
</feature>
<dbReference type="Gene3D" id="1.10.260.40">
    <property type="entry name" value="lambda repressor-like DNA-binding domains"/>
    <property type="match status" value="2"/>
</dbReference>
<organism evidence="3 4">
    <name type="scientific">Clostridium putrefaciens</name>
    <dbReference type="NCBI Taxonomy" id="99675"/>
    <lineage>
        <taxon>Bacteria</taxon>
        <taxon>Bacillati</taxon>
        <taxon>Bacillota</taxon>
        <taxon>Clostridia</taxon>
        <taxon>Eubacteriales</taxon>
        <taxon>Clostridiaceae</taxon>
        <taxon>Clostridium</taxon>
    </lineage>
</organism>
<dbReference type="Pfam" id="PF01381">
    <property type="entry name" value="HTH_3"/>
    <property type="match status" value="2"/>
</dbReference>